<evidence type="ECO:0000313" key="2">
    <source>
        <dbReference type="Proteomes" id="UP000257109"/>
    </source>
</evidence>
<feature type="non-terminal residue" evidence="1">
    <location>
        <position position="1"/>
    </location>
</feature>
<protein>
    <submittedName>
        <fullName evidence="1">Uncharacterized protein</fullName>
    </submittedName>
</protein>
<name>A0A371GAJ0_MUCPR</name>
<reference evidence="1" key="1">
    <citation type="submission" date="2018-05" db="EMBL/GenBank/DDBJ databases">
        <title>Draft genome of Mucuna pruriens seed.</title>
        <authorList>
            <person name="Nnadi N.E."/>
            <person name="Vos R."/>
            <person name="Hasami M.H."/>
            <person name="Devisetty U.K."/>
            <person name="Aguiy J.C."/>
        </authorList>
    </citation>
    <scope>NUCLEOTIDE SEQUENCE [LARGE SCALE GENOMIC DNA]</scope>
    <source>
        <strain evidence="1">JCA_2017</strain>
    </source>
</reference>
<keyword evidence="2" id="KW-1185">Reference proteome</keyword>
<dbReference type="Proteomes" id="UP000257109">
    <property type="component" value="Unassembled WGS sequence"/>
</dbReference>
<dbReference type="AlphaFoldDB" id="A0A371GAJ0"/>
<organism evidence="1 2">
    <name type="scientific">Mucuna pruriens</name>
    <name type="common">Velvet bean</name>
    <name type="synonym">Dolichos pruriens</name>
    <dbReference type="NCBI Taxonomy" id="157652"/>
    <lineage>
        <taxon>Eukaryota</taxon>
        <taxon>Viridiplantae</taxon>
        <taxon>Streptophyta</taxon>
        <taxon>Embryophyta</taxon>
        <taxon>Tracheophyta</taxon>
        <taxon>Spermatophyta</taxon>
        <taxon>Magnoliopsida</taxon>
        <taxon>eudicotyledons</taxon>
        <taxon>Gunneridae</taxon>
        <taxon>Pentapetalae</taxon>
        <taxon>rosids</taxon>
        <taxon>fabids</taxon>
        <taxon>Fabales</taxon>
        <taxon>Fabaceae</taxon>
        <taxon>Papilionoideae</taxon>
        <taxon>50 kb inversion clade</taxon>
        <taxon>NPAAA clade</taxon>
        <taxon>indigoferoid/millettioid clade</taxon>
        <taxon>Phaseoleae</taxon>
        <taxon>Mucuna</taxon>
    </lineage>
</organism>
<dbReference type="OrthoDB" id="1926761at2759"/>
<dbReference type="EMBL" id="QJKJ01006205">
    <property type="protein sequence ID" value="RDX87541.1"/>
    <property type="molecule type" value="Genomic_DNA"/>
</dbReference>
<proteinExistence type="predicted"/>
<sequence length="146" mass="17291">MSKNYCIMIFSLEDYYKLFKGLWMMRVRSKLGRMITVDKLTSIHLRCQCARFCVKVDISKRLVINSMTLCNFILTHKKYEISEDFVRNHEGEKLLVVVDGEEETTSNYRVNMTIVVWGNTLFFCNQGGSIQNVTKLREYFWIVDDF</sequence>
<comment type="caution">
    <text evidence="1">The sequence shown here is derived from an EMBL/GenBank/DDBJ whole genome shotgun (WGS) entry which is preliminary data.</text>
</comment>
<accession>A0A371GAJ0</accession>
<gene>
    <name evidence="1" type="ORF">CR513_30983</name>
</gene>
<evidence type="ECO:0000313" key="1">
    <source>
        <dbReference type="EMBL" id="RDX87541.1"/>
    </source>
</evidence>